<dbReference type="AlphaFoldDB" id="A0A365L8D3"/>
<dbReference type="EMBL" id="QLZR01000001">
    <property type="protein sequence ID" value="RAZ81517.1"/>
    <property type="molecule type" value="Genomic_DNA"/>
</dbReference>
<comment type="caution">
    <text evidence="1">The sequence shown here is derived from an EMBL/GenBank/DDBJ whole genome shotgun (WGS) entry which is preliminary data.</text>
</comment>
<evidence type="ECO:0000313" key="2">
    <source>
        <dbReference type="Proteomes" id="UP000251002"/>
    </source>
</evidence>
<dbReference type="InterPro" id="IPR023393">
    <property type="entry name" value="START-like_dom_sf"/>
</dbReference>
<name>A0A365L8D3_9BACL</name>
<dbReference type="RefSeq" id="WP_112222156.1">
    <property type="nucleotide sequence ID" value="NZ_CP196859.1"/>
</dbReference>
<dbReference type="Gene3D" id="3.30.530.20">
    <property type="match status" value="1"/>
</dbReference>
<dbReference type="SUPFAM" id="SSF55961">
    <property type="entry name" value="Bet v1-like"/>
    <property type="match status" value="1"/>
</dbReference>
<dbReference type="Pfam" id="PF10604">
    <property type="entry name" value="Polyketide_cyc2"/>
    <property type="match status" value="1"/>
</dbReference>
<keyword evidence="2" id="KW-1185">Reference proteome</keyword>
<accession>A0A365L8D3</accession>
<protein>
    <recommendedName>
        <fullName evidence="3">SRPBCC family protein</fullName>
    </recommendedName>
</protein>
<proteinExistence type="predicted"/>
<dbReference type="InterPro" id="IPR019587">
    <property type="entry name" value="Polyketide_cyclase/dehydratase"/>
</dbReference>
<dbReference type="Proteomes" id="UP000251002">
    <property type="component" value="Unassembled WGS sequence"/>
</dbReference>
<reference evidence="1 2" key="1">
    <citation type="submission" date="2018-06" db="EMBL/GenBank/DDBJ databases">
        <title>The draft genome sequences of strains SCU63 and S1.</title>
        <authorList>
            <person name="Gan L."/>
        </authorList>
    </citation>
    <scope>NUCLEOTIDE SEQUENCE [LARGE SCALE GENOMIC DNA]</scope>
    <source>
        <strain evidence="1 2">SCU63</strain>
    </source>
</reference>
<gene>
    <name evidence="1" type="ORF">DP120_04380</name>
</gene>
<sequence length="147" mass="16852">MAFKESVYIDAPVETVFAIITDFEQAPKIMDNVIKAEKLTEGTLQVGTQIKETRNVRANEIVTVLHVIEFIPNQKYTVKSESGGMTVIYQYQFLANENGTTVDFTGSIKSKGLKNAFIRPFFEKILKKEDENHLVRLREYIEQEKTD</sequence>
<organism evidence="1 2">
    <name type="scientific">Planococcus halotolerans</name>
    <dbReference type="NCBI Taxonomy" id="2233542"/>
    <lineage>
        <taxon>Bacteria</taxon>
        <taxon>Bacillati</taxon>
        <taxon>Bacillota</taxon>
        <taxon>Bacilli</taxon>
        <taxon>Bacillales</taxon>
        <taxon>Caryophanaceae</taxon>
        <taxon>Planococcus</taxon>
    </lineage>
</organism>
<evidence type="ECO:0008006" key="3">
    <source>
        <dbReference type="Google" id="ProtNLM"/>
    </source>
</evidence>
<evidence type="ECO:0000313" key="1">
    <source>
        <dbReference type="EMBL" id="RAZ81517.1"/>
    </source>
</evidence>